<proteinExistence type="predicted"/>
<dbReference type="InParanoid" id="A0A5J5EDF8"/>
<evidence type="ECO:0000313" key="2">
    <source>
        <dbReference type="Proteomes" id="UP000326924"/>
    </source>
</evidence>
<dbReference type="OrthoDB" id="5386133at2759"/>
<dbReference type="Proteomes" id="UP000326924">
    <property type="component" value="Unassembled WGS sequence"/>
</dbReference>
<feature type="non-terminal residue" evidence="1">
    <location>
        <position position="1"/>
    </location>
</feature>
<organism evidence="1 2">
    <name type="scientific">Sphaerosporella brunnea</name>
    <dbReference type="NCBI Taxonomy" id="1250544"/>
    <lineage>
        <taxon>Eukaryota</taxon>
        <taxon>Fungi</taxon>
        <taxon>Dikarya</taxon>
        <taxon>Ascomycota</taxon>
        <taxon>Pezizomycotina</taxon>
        <taxon>Pezizomycetes</taxon>
        <taxon>Pezizales</taxon>
        <taxon>Pyronemataceae</taxon>
        <taxon>Sphaerosporella</taxon>
    </lineage>
</organism>
<keyword evidence="2" id="KW-1185">Reference proteome</keyword>
<accession>A0A5J5EDF8</accession>
<name>A0A5J5EDF8_9PEZI</name>
<evidence type="ECO:0000313" key="1">
    <source>
        <dbReference type="EMBL" id="KAA8893069.1"/>
    </source>
</evidence>
<gene>
    <name evidence="1" type="ORF">FN846DRAFT_751495</name>
</gene>
<feature type="non-terminal residue" evidence="1">
    <location>
        <position position="53"/>
    </location>
</feature>
<dbReference type="EMBL" id="VXIS01000510">
    <property type="protein sequence ID" value="KAA8893069.1"/>
    <property type="molecule type" value="Genomic_DNA"/>
</dbReference>
<comment type="caution">
    <text evidence="1">The sequence shown here is derived from an EMBL/GenBank/DDBJ whole genome shotgun (WGS) entry which is preliminary data.</text>
</comment>
<protein>
    <submittedName>
        <fullName evidence="1">Uncharacterized protein</fullName>
    </submittedName>
</protein>
<sequence length="53" mass="5932">ETRKDDRTTYRKYGRATHGQRAEAEIQFVRGVGYSVLPAMSLDGFLAVDIVEG</sequence>
<dbReference type="AlphaFoldDB" id="A0A5J5EDF8"/>
<reference evidence="1 2" key="1">
    <citation type="submission" date="2019-09" db="EMBL/GenBank/DDBJ databases">
        <title>Draft genome of the ectomycorrhizal ascomycete Sphaerosporella brunnea.</title>
        <authorList>
            <consortium name="DOE Joint Genome Institute"/>
            <person name="Benucci G.M."/>
            <person name="Marozzi G."/>
            <person name="Antonielli L."/>
            <person name="Sanchez S."/>
            <person name="Marco P."/>
            <person name="Wang X."/>
            <person name="Falini L.B."/>
            <person name="Barry K."/>
            <person name="Haridas S."/>
            <person name="Lipzen A."/>
            <person name="Labutti K."/>
            <person name="Grigoriev I.V."/>
            <person name="Murat C."/>
            <person name="Martin F."/>
            <person name="Albertini E."/>
            <person name="Donnini D."/>
            <person name="Bonito G."/>
        </authorList>
    </citation>
    <scope>NUCLEOTIDE SEQUENCE [LARGE SCALE GENOMIC DNA]</scope>
    <source>
        <strain evidence="1 2">Sb_GMNB300</strain>
    </source>
</reference>